<evidence type="ECO:0000313" key="1">
    <source>
        <dbReference type="EMBL" id="CAB4334404.1"/>
    </source>
</evidence>
<sequence>MLGERRLTIGQVVLMLRRADIFMGEAAIGRRIRRAAFPAPTWFGNERYWLESVITQWAAEMRRTS</sequence>
<name>A0A6J5YW67_9ZZZZ</name>
<proteinExistence type="predicted"/>
<protein>
    <submittedName>
        <fullName evidence="1">Unannotated protein</fullName>
    </submittedName>
</protein>
<reference evidence="1" key="1">
    <citation type="submission" date="2020-05" db="EMBL/GenBank/DDBJ databases">
        <authorList>
            <person name="Chiriac C."/>
            <person name="Salcher M."/>
            <person name="Ghai R."/>
            <person name="Kavagutti S V."/>
        </authorList>
    </citation>
    <scope>NUCLEOTIDE SEQUENCE</scope>
</reference>
<gene>
    <name evidence="1" type="ORF">UFOPK3547_00065</name>
</gene>
<organism evidence="1">
    <name type="scientific">freshwater metagenome</name>
    <dbReference type="NCBI Taxonomy" id="449393"/>
    <lineage>
        <taxon>unclassified sequences</taxon>
        <taxon>metagenomes</taxon>
        <taxon>ecological metagenomes</taxon>
    </lineage>
</organism>
<dbReference type="EMBL" id="CAESAN010000003">
    <property type="protein sequence ID" value="CAB4334404.1"/>
    <property type="molecule type" value="Genomic_DNA"/>
</dbReference>
<dbReference type="AlphaFoldDB" id="A0A6J5YW67"/>
<accession>A0A6J5YW67</accession>